<evidence type="ECO:0000259" key="8">
    <source>
        <dbReference type="Pfam" id="PF00924"/>
    </source>
</evidence>
<organism evidence="11 12">
    <name type="scientific">Candidatus Methanoperedens nitratireducens</name>
    <dbReference type="NCBI Taxonomy" id="1392998"/>
    <lineage>
        <taxon>Archaea</taxon>
        <taxon>Methanobacteriati</taxon>
        <taxon>Methanobacteriota</taxon>
        <taxon>Stenosarchaea group</taxon>
        <taxon>Methanomicrobia</taxon>
        <taxon>Methanosarcinales</taxon>
        <taxon>ANME-2 cluster</taxon>
        <taxon>Candidatus Methanoperedentaceae</taxon>
        <taxon>Candidatus Methanoperedens</taxon>
    </lineage>
</organism>
<evidence type="ECO:0000313" key="12">
    <source>
        <dbReference type="Proteomes" id="UP000050360"/>
    </source>
</evidence>
<dbReference type="GO" id="GO:0008381">
    <property type="term" value="F:mechanosensitive monoatomic ion channel activity"/>
    <property type="evidence" value="ECO:0007669"/>
    <property type="project" value="InterPro"/>
</dbReference>
<dbReference type="Gene3D" id="3.30.70.100">
    <property type="match status" value="1"/>
</dbReference>
<dbReference type="Pfam" id="PF21082">
    <property type="entry name" value="MS_channel_3rd"/>
    <property type="match status" value="1"/>
</dbReference>
<dbReference type="InterPro" id="IPR049278">
    <property type="entry name" value="MS_channel_C"/>
</dbReference>
<feature type="domain" description="Mechanosensitive ion channel MscS" evidence="8">
    <location>
        <begin position="173"/>
        <end position="238"/>
    </location>
</feature>
<dbReference type="Gene3D" id="2.30.30.60">
    <property type="match status" value="1"/>
</dbReference>
<dbReference type="InterPro" id="IPR011066">
    <property type="entry name" value="MscS_channel_C_sf"/>
</dbReference>
<evidence type="ECO:0000256" key="1">
    <source>
        <dbReference type="ARBA" id="ARBA00004651"/>
    </source>
</evidence>
<dbReference type="GO" id="GO:0005886">
    <property type="term" value="C:plasma membrane"/>
    <property type="evidence" value="ECO:0007669"/>
    <property type="project" value="UniProtKB-SubCell"/>
</dbReference>
<evidence type="ECO:0000256" key="2">
    <source>
        <dbReference type="ARBA" id="ARBA00008017"/>
    </source>
</evidence>
<dbReference type="InterPro" id="IPR010920">
    <property type="entry name" value="LSM_dom_sf"/>
</dbReference>
<evidence type="ECO:0000313" key="11">
    <source>
        <dbReference type="EMBL" id="KPQ44397.1"/>
    </source>
</evidence>
<evidence type="ECO:0000256" key="5">
    <source>
        <dbReference type="ARBA" id="ARBA00022989"/>
    </source>
</evidence>
<keyword evidence="5 7" id="KW-1133">Transmembrane helix</keyword>
<evidence type="ECO:0000256" key="3">
    <source>
        <dbReference type="ARBA" id="ARBA00022475"/>
    </source>
</evidence>
<dbReference type="InterPro" id="IPR023408">
    <property type="entry name" value="MscS_beta-dom_sf"/>
</dbReference>
<evidence type="ECO:0000259" key="9">
    <source>
        <dbReference type="Pfam" id="PF21082"/>
    </source>
</evidence>
<dbReference type="EMBL" id="LKCM01000095">
    <property type="protein sequence ID" value="KPQ44397.1"/>
    <property type="molecule type" value="Genomic_DNA"/>
</dbReference>
<keyword evidence="4 7" id="KW-0812">Transmembrane</keyword>
<dbReference type="InterPro" id="IPR049142">
    <property type="entry name" value="MS_channel_1st"/>
</dbReference>
<evidence type="ECO:0000256" key="4">
    <source>
        <dbReference type="ARBA" id="ARBA00022692"/>
    </source>
</evidence>
<gene>
    <name evidence="11" type="ORF">MPEBLZ_01030</name>
</gene>
<dbReference type="SUPFAM" id="SSF82861">
    <property type="entry name" value="Mechanosensitive channel protein MscS (YggB), transmembrane region"/>
    <property type="match status" value="1"/>
</dbReference>
<dbReference type="InterPro" id="IPR045275">
    <property type="entry name" value="MscS_archaea/bacteria_type"/>
</dbReference>
<dbReference type="InterPro" id="IPR011014">
    <property type="entry name" value="MscS_channel_TM-2"/>
</dbReference>
<feature type="domain" description="Mechanosensitive ion channel MscS C-terminal" evidence="9">
    <location>
        <begin position="247"/>
        <end position="330"/>
    </location>
</feature>
<dbReference type="PANTHER" id="PTHR30221:SF8">
    <property type="entry name" value="SMALL-CONDUCTANCE MECHANOSENSITIVE CHANNEL"/>
    <property type="match status" value="1"/>
</dbReference>
<keyword evidence="6 7" id="KW-0472">Membrane</keyword>
<comment type="subcellular location">
    <subcellularLocation>
        <location evidence="1">Cell membrane</location>
        <topology evidence="1">Multi-pass membrane protein</topology>
    </subcellularLocation>
</comment>
<comment type="caution">
    <text evidence="11">The sequence shown here is derived from an EMBL/GenBank/DDBJ whole genome shotgun (WGS) entry which is preliminary data.</text>
</comment>
<keyword evidence="3" id="KW-1003">Cell membrane</keyword>
<dbReference type="SUPFAM" id="SSF50182">
    <property type="entry name" value="Sm-like ribonucleoproteins"/>
    <property type="match status" value="1"/>
</dbReference>
<feature type="transmembrane region" description="Helical" evidence="7">
    <location>
        <begin position="6"/>
        <end position="27"/>
    </location>
</feature>
<feature type="transmembrane region" description="Helical" evidence="7">
    <location>
        <begin position="153"/>
        <end position="171"/>
    </location>
</feature>
<dbReference type="Pfam" id="PF21088">
    <property type="entry name" value="MS_channel_1st"/>
    <property type="match status" value="1"/>
</dbReference>
<feature type="domain" description="Mechanosensitive ion channel transmembrane helices 2/3" evidence="10">
    <location>
        <begin position="134"/>
        <end position="172"/>
    </location>
</feature>
<feature type="transmembrane region" description="Helical" evidence="7">
    <location>
        <begin position="85"/>
        <end position="102"/>
    </location>
</feature>
<feature type="transmembrane region" description="Helical" evidence="7">
    <location>
        <begin position="123"/>
        <end position="147"/>
    </location>
</feature>
<accession>A0A0P8E260</accession>
<feature type="transmembrane region" description="Helical" evidence="7">
    <location>
        <begin position="48"/>
        <end position="65"/>
    </location>
</feature>
<evidence type="ECO:0000259" key="10">
    <source>
        <dbReference type="Pfam" id="PF21088"/>
    </source>
</evidence>
<protein>
    <submittedName>
        <fullName evidence="11">Mechanosensitive ion channel</fullName>
    </submittedName>
</protein>
<dbReference type="InterPro" id="IPR006685">
    <property type="entry name" value="MscS_channel_2nd"/>
</dbReference>
<dbReference type="AlphaFoldDB" id="A0A0P8E260"/>
<dbReference type="SUPFAM" id="SSF82689">
    <property type="entry name" value="Mechanosensitive channel protein MscS (YggB), C-terminal domain"/>
    <property type="match status" value="1"/>
</dbReference>
<dbReference type="PANTHER" id="PTHR30221">
    <property type="entry name" value="SMALL-CONDUCTANCE MECHANOSENSITIVE CHANNEL"/>
    <property type="match status" value="1"/>
</dbReference>
<comment type="similarity">
    <text evidence="2">Belongs to the MscS (TC 1.A.23) family.</text>
</comment>
<proteinExistence type="inferred from homology"/>
<evidence type="ECO:0000256" key="7">
    <source>
        <dbReference type="SAM" id="Phobius"/>
    </source>
</evidence>
<dbReference type="Proteomes" id="UP000050360">
    <property type="component" value="Unassembled WGS sequence"/>
</dbReference>
<reference evidence="11 12" key="1">
    <citation type="submission" date="2015-09" db="EMBL/GenBank/DDBJ databases">
        <title>A metagenomics-based metabolic model of nitrate-dependent anaerobic oxidation of methane by Methanoperedens-like archaea.</title>
        <authorList>
            <person name="Arshad A."/>
            <person name="Speth D.R."/>
            <person name="De Graaf R.M."/>
            <person name="Op Den Camp H.J."/>
            <person name="Jetten M.S."/>
            <person name="Welte C.U."/>
        </authorList>
    </citation>
    <scope>NUCLEOTIDE SEQUENCE [LARGE SCALE GENOMIC DNA]</scope>
</reference>
<evidence type="ECO:0000256" key="6">
    <source>
        <dbReference type="ARBA" id="ARBA00023136"/>
    </source>
</evidence>
<dbReference type="Gene3D" id="1.10.287.1260">
    <property type="match status" value="1"/>
</dbReference>
<name>A0A0P8E260_9EURY</name>
<dbReference type="Pfam" id="PF00924">
    <property type="entry name" value="MS_channel_2nd"/>
    <property type="match status" value="1"/>
</dbReference>
<sequence>MEIPSLFMPLIILSASLIIAAAISVIIKILQKRAEKTNTKLDDIILHAIGRPLYILVIVAGIYYAIHETPFLAGLINRYDQAYMYRRFILTIFATWIVASLAKRIIKEYGYNISAKTEGGIDYRLVALADMSVTYIIWLFGIMTALLNVGYNITAFITGMGILGLAIALAAQNLLSNVFGGVTITLDHLYKVGDRVEMGGVYGDVYEIKPRYTNIKTLNNTIITIPNSKVINEQIINYAVPDASVRVKIPVSVAYGTDPEQVEKILLEIADKTPLILKEPEASVRFIEYASSSQNFELIVWVRHYDDRHPIIDHVLREMFIRFKDEGIEIPFNQMDVHIKKD</sequence>